<evidence type="ECO:0000256" key="2">
    <source>
        <dbReference type="SAM" id="Phobius"/>
    </source>
</evidence>
<feature type="transmembrane region" description="Helical" evidence="2">
    <location>
        <begin position="220"/>
        <end position="239"/>
    </location>
</feature>
<evidence type="ECO:0000256" key="1">
    <source>
        <dbReference type="SAM" id="MobiDB-lite"/>
    </source>
</evidence>
<feature type="transmembrane region" description="Helical" evidence="2">
    <location>
        <begin position="245"/>
        <end position="268"/>
    </location>
</feature>
<reference evidence="3 4" key="1">
    <citation type="submission" date="2021-05" db="EMBL/GenBank/DDBJ databases">
        <title>Novel species in genus Cellulomonas.</title>
        <authorList>
            <person name="Zhang G."/>
        </authorList>
    </citation>
    <scope>NUCLEOTIDE SEQUENCE [LARGE SCALE GENOMIC DNA]</scope>
    <source>
        <strain evidence="4">zg-ZUI222</strain>
    </source>
</reference>
<keyword evidence="4" id="KW-1185">Reference proteome</keyword>
<evidence type="ECO:0000313" key="4">
    <source>
        <dbReference type="Proteomes" id="UP000677804"/>
    </source>
</evidence>
<keyword evidence="2" id="KW-1133">Transmembrane helix</keyword>
<keyword evidence="2" id="KW-0472">Membrane</keyword>
<dbReference type="Proteomes" id="UP000677804">
    <property type="component" value="Chromosome"/>
</dbReference>
<evidence type="ECO:0000313" key="3">
    <source>
        <dbReference type="EMBL" id="QVI62134.1"/>
    </source>
</evidence>
<feature type="compositionally biased region" description="Low complexity" evidence="1">
    <location>
        <begin position="366"/>
        <end position="384"/>
    </location>
</feature>
<accession>A0ABX8D3X4</accession>
<organism evidence="3 4">
    <name type="scientific">Cellulomonas wangleii</name>
    <dbReference type="NCBI Taxonomy" id="2816956"/>
    <lineage>
        <taxon>Bacteria</taxon>
        <taxon>Bacillati</taxon>
        <taxon>Actinomycetota</taxon>
        <taxon>Actinomycetes</taxon>
        <taxon>Micrococcales</taxon>
        <taxon>Cellulomonadaceae</taxon>
        <taxon>Cellulomonas</taxon>
    </lineage>
</organism>
<proteinExistence type="predicted"/>
<sequence>MSRLVEVCPEAMACVRADVATTSQAVLDRVAPLRSRMLALGVPTRGLDDAVDVAHRLDENVLPVVDTHLGRARALADTWYGGALGAPFPVVDTPHPSPVVDPFTSSALDDGTTMLSWMPAPVEAQQADAHATVESRGIGDWLAGTWDGVSDAVDQGVDWLAQRAVEAGDAVGEAGASIGEWWQSTTADLGTWVDENLAGVRELIGRHVAMLRVLADVCRVVGWVVVGIGAVLTVGLTVIGAMGGAAIGAVFGFGVGAVPVGGAGAVAGLTAGLKVLGVGFTLVAVGDLLDVAADWGEGSIDGQELVQRGSVELAFAVTSLVGAGALGKIVQKTWTRLPASWTGRIDDALERFFRPRASAPEVTPHGAGADRPGGTPAGAADGAPSETDLGPSAARDLDPARAVRKAVDPSGAVHEIRFGAAEVADQARWDDALDVELRDRGWTRAQFTSLVARPVHQLSAATLREVLAIRRAMPTIRPDDAIQKVVPPDQVANALGPVRFGQVADDVTVLRVEQKVAAGNASEYPLTSVGGYVSRAADVSGMGTAALYRKLGLNYEQSDFAPDESMFTVRYQAGDIRVEGSMVAPGIPNGPLDLVDQAQYLPATDRISASRFEQIASLPDADARAAAWQALAVERGLGPEEMRDLEWAVGWDDPYRGNGWSGDGPDYTPEWEYADRHGLPDGTEMWVTRPDGTEELVARFDREARHWVQLEERP</sequence>
<dbReference type="EMBL" id="CP074405">
    <property type="protein sequence ID" value="QVI62134.1"/>
    <property type="molecule type" value="Genomic_DNA"/>
</dbReference>
<protein>
    <submittedName>
        <fullName evidence="3">Uncharacterized protein</fullName>
    </submittedName>
</protein>
<dbReference type="RefSeq" id="WP_207339702.1">
    <property type="nucleotide sequence ID" value="NZ_CP074405.1"/>
</dbReference>
<feature type="region of interest" description="Disordered" evidence="1">
    <location>
        <begin position="357"/>
        <end position="394"/>
    </location>
</feature>
<gene>
    <name evidence="3" type="ORF">KG103_17240</name>
</gene>
<name>A0ABX8D3X4_9CELL</name>
<keyword evidence="2" id="KW-0812">Transmembrane</keyword>